<evidence type="ECO:0000256" key="5">
    <source>
        <dbReference type="ARBA" id="ARBA00023143"/>
    </source>
</evidence>
<evidence type="ECO:0000256" key="4">
    <source>
        <dbReference type="ARBA" id="ARBA00022525"/>
    </source>
</evidence>
<dbReference type="InterPro" id="IPR053927">
    <property type="entry name" value="FlgK_helical"/>
</dbReference>
<comment type="similarity">
    <text evidence="3">Belongs to the flagella basal body rod proteins family.</text>
</comment>
<proteinExistence type="inferred from homology"/>
<dbReference type="GO" id="GO:0005198">
    <property type="term" value="F:structural molecule activity"/>
    <property type="evidence" value="ECO:0007669"/>
    <property type="project" value="InterPro"/>
</dbReference>
<evidence type="ECO:0000256" key="1">
    <source>
        <dbReference type="ARBA" id="ARBA00004365"/>
    </source>
</evidence>
<comment type="caution">
    <text evidence="8">The sequence shown here is derived from an EMBL/GenBank/DDBJ whole genome shotgun (WGS) entry which is preliminary data.</text>
</comment>
<dbReference type="AlphaFoldDB" id="A0A0F9XA56"/>
<dbReference type="Pfam" id="PF22638">
    <property type="entry name" value="FlgK_D1"/>
    <property type="match status" value="1"/>
</dbReference>
<dbReference type="PANTHER" id="PTHR30033:SF1">
    <property type="entry name" value="FLAGELLAR HOOK-ASSOCIATED PROTEIN 1"/>
    <property type="match status" value="1"/>
</dbReference>
<evidence type="ECO:0000256" key="3">
    <source>
        <dbReference type="ARBA" id="ARBA00009677"/>
    </source>
</evidence>
<accession>A0A0F9XA56</accession>
<feature type="domain" description="Flagellar basal-body/hook protein C-terminal" evidence="6">
    <location>
        <begin position="434"/>
        <end position="469"/>
    </location>
</feature>
<dbReference type="GO" id="GO:0009424">
    <property type="term" value="C:bacterial-type flagellum hook"/>
    <property type="evidence" value="ECO:0007669"/>
    <property type="project" value="InterPro"/>
</dbReference>
<evidence type="ECO:0000259" key="6">
    <source>
        <dbReference type="Pfam" id="PF06429"/>
    </source>
</evidence>
<gene>
    <name evidence="8" type="ORF">LCGC14_0173900</name>
</gene>
<name>A0A0F9XA56_9ZZZZ</name>
<organism evidence="8">
    <name type="scientific">marine sediment metagenome</name>
    <dbReference type="NCBI Taxonomy" id="412755"/>
    <lineage>
        <taxon>unclassified sequences</taxon>
        <taxon>metagenomes</taxon>
        <taxon>ecological metagenomes</taxon>
    </lineage>
</organism>
<dbReference type="Pfam" id="PF06429">
    <property type="entry name" value="Flg_bbr_C"/>
    <property type="match status" value="1"/>
</dbReference>
<keyword evidence="5" id="KW-0975">Bacterial flagellum</keyword>
<dbReference type="GO" id="GO:0005576">
    <property type="term" value="C:extracellular region"/>
    <property type="evidence" value="ECO:0007669"/>
    <property type="project" value="UniProtKB-SubCell"/>
</dbReference>
<dbReference type="PANTHER" id="PTHR30033">
    <property type="entry name" value="FLAGELLAR HOOK-ASSOCIATED PROTEIN 1"/>
    <property type="match status" value="1"/>
</dbReference>
<dbReference type="InterPro" id="IPR010930">
    <property type="entry name" value="Flg_bb/hook_C_dom"/>
</dbReference>
<protein>
    <submittedName>
        <fullName evidence="8">Uncharacterized protein</fullName>
    </submittedName>
</protein>
<comment type="subcellular location">
    <subcellularLocation>
        <location evidence="1">Bacterial flagellum</location>
    </subcellularLocation>
    <subcellularLocation>
        <location evidence="2">Secreted</location>
    </subcellularLocation>
</comment>
<dbReference type="GO" id="GO:0044780">
    <property type="term" value="P:bacterial-type flagellum assembly"/>
    <property type="evidence" value="ECO:0007669"/>
    <property type="project" value="InterPro"/>
</dbReference>
<evidence type="ECO:0000256" key="2">
    <source>
        <dbReference type="ARBA" id="ARBA00004613"/>
    </source>
</evidence>
<dbReference type="EMBL" id="LAZR01000068">
    <property type="protein sequence ID" value="KKN95891.1"/>
    <property type="molecule type" value="Genomic_DNA"/>
</dbReference>
<keyword evidence="4" id="KW-0964">Secreted</keyword>
<reference evidence="8" key="1">
    <citation type="journal article" date="2015" name="Nature">
        <title>Complex archaea that bridge the gap between prokaryotes and eukaryotes.</title>
        <authorList>
            <person name="Spang A."/>
            <person name="Saw J.H."/>
            <person name="Jorgensen S.L."/>
            <person name="Zaremba-Niedzwiedzka K."/>
            <person name="Martijn J."/>
            <person name="Lind A.E."/>
            <person name="van Eijk R."/>
            <person name="Schleper C."/>
            <person name="Guy L."/>
            <person name="Ettema T.J."/>
        </authorList>
    </citation>
    <scope>NUCLEOTIDE SEQUENCE</scope>
</reference>
<evidence type="ECO:0000313" key="8">
    <source>
        <dbReference type="EMBL" id="KKN95891.1"/>
    </source>
</evidence>
<evidence type="ECO:0000259" key="7">
    <source>
        <dbReference type="Pfam" id="PF22638"/>
    </source>
</evidence>
<feature type="domain" description="Flagellar hook-associated protein FlgK helical" evidence="7">
    <location>
        <begin position="101"/>
        <end position="300"/>
    </location>
</feature>
<dbReference type="InterPro" id="IPR002371">
    <property type="entry name" value="FlgK"/>
</dbReference>
<sequence>MSLTGALNSATAGLYTTQGQSRVAADNVSNAMNPGYVRREAVLVTASGGQGGAVISEVRREVDATLQRMSRLENARMTQYQSIQEGLTSYTSYLGQPGDGTSPADRFNDFQNSLTTLVNMPSSNGAQTAVALAAEDLARSVKGAATTLSTTLSDVNMEIRYEVADLNTALYQLRDLNASGSSFAPGSLEAAQFDEKVDTILDQISGIVDTRMHRSSNGSISLYTVSGAALLEGQVVQDVTFNPSDGTLMAGKQDITPFKDGVRGVQHGSLAGLSELKRETIPRFSQQLDEFARGLIQTFEGADASLAPNEAGLFTDNGSAFDPDNLSGLAGRLQVNDKISSTGEAEVWRIRDGLGAEFPGAGSEMGQINAFLTALDDPMSAAKGTGIPSEVSLRDFSAEMITSQAAERARAENDFNAAASAAEVVMSARRNSEGVNIDDEMQQLLLIEQSYAANSRVLAAVSEMIDTLIAAV</sequence>
<dbReference type="NCBIfam" id="TIGR02492">
    <property type="entry name" value="flgK_ends"/>
    <property type="match status" value="1"/>
</dbReference>